<reference evidence="3 4" key="1">
    <citation type="submission" date="2019-08" db="EMBL/GenBank/DDBJ databases">
        <title>Deep-cultivation of Planctomycetes and their phenomic and genomic characterization uncovers novel biology.</title>
        <authorList>
            <person name="Wiegand S."/>
            <person name="Jogler M."/>
            <person name="Boedeker C."/>
            <person name="Pinto D."/>
            <person name="Vollmers J."/>
            <person name="Rivas-Marin E."/>
            <person name="Kohn T."/>
            <person name="Peeters S.H."/>
            <person name="Heuer A."/>
            <person name="Rast P."/>
            <person name="Oberbeckmann S."/>
            <person name="Bunk B."/>
            <person name="Jeske O."/>
            <person name="Meyerdierks A."/>
            <person name="Storesund J.E."/>
            <person name="Kallscheuer N."/>
            <person name="Luecker S."/>
            <person name="Lage O.M."/>
            <person name="Pohl T."/>
            <person name="Merkel B.J."/>
            <person name="Hornburger P."/>
            <person name="Mueller R.-W."/>
            <person name="Bruemmer F."/>
            <person name="Labrenz M."/>
            <person name="Spormann A.M."/>
            <person name="Op den Camp H."/>
            <person name="Overmann J."/>
            <person name="Amann R."/>
            <person name="Jetten M.S.M."/>
            <person name="Mascher T."/>
            <person name="Medema M.H."/>
            <person name="Devos D.P."/>
            <person name="Kaster A.-K."/>
            <person name="Ovreas L."/>
            <person name="Rohde M."/>
            <person name="Galperin M.Y."/>
            <person name="Jogler C."/>
        </authorList>
    </citation>
    <scope>NUCLEOTIDE SEQUENCE [LARGE SCALE GENOMIC DNA]</scope>
    <source>
        <strain evidence="3 4">DSM 8797</strain>
    </source>
</reference>
<dbReference type="Gene3D" id="2.60.40.10">
    <property type="entry name" value="Immunoglobulins"/>
    <property type="match status" value="1"/>
</dbReference>
<feature type="region of interest" description="Disordered" evidence="1">
    <location>
        <begin position="133"/>
        <end position="158"/>
    </location>
</feature>
<protein>
    <recommendedName>
        <fullName evidence="2">Fibronectin type-III domain-containing protein</fullName>
    </recommendedName>
</protein>
<dbReference type="InterPro" id="IPR003961">
    <property type="entry name" value="FN3_dom"/>
</dbReference>
<feature type="domain" description="Fibronectin type-III" evidence="2">
    <location>
        <begin position="601"/>
        <end position="674"/>
    </location>
</feature>
<evidence type="ECO:0000313" key="4">
    <source>
        <dbReference type="Proteomes" id="UP000322887"/>
    </source>
</evidence>
<accession>A0ABX5YR45</accession>
<organism evidence="3 4">
    <name type="scientific">Gimesia maris</name>
    <dbReference type="NCBI Taxonomy" id="122"/>
    <lineage>
        <taxon>Bacteria</taxon>
        <taxon>Pseudomonadati</taxon>
        <taxon>Planctomycetota</taxon>
        <taxon>Planctomycetia</taxon>
        <taxon>Planctomycetales</taxon>
        <taxon>Planctomycetaceae</taxon>
        <taxon>Gimesia</taxon>
    </lineage>
</organism>
<keyword evidence="4" id="KW-1185">Reference proteome</keyword>
<name>A0ABX5YR45_9PLAN</name>
<proteinExistence type="predicted"/>
<evidence type="ECO:0000259" key="2">
    <source>
        <dbReference type="SMART" id="SM00060"/>
    </source>
</evidence>
<dbReference type="InterPro" id="IPR036116">
    <property type="entry name" value="FN3_sf"/>
</dbReference>
<evidence type="ECO:0000256" key="1">
    <source>
        <dbReference type="SAM" id="MobiDB-lite"/>
    </source>
</evidence>
<dbReference type="EMBL" id="CP042910">
    <property type="protein sequence ID" value="QEG18234.1"/>
    <property type="molecule type" value="Genomic_DNA"/>
</dbReference>
<feature type="domain" description="Fibronectin type-III" evidence="2">
    <location>
        <begin position="692"/>
        <end position="782"/>
    </location>
</feature>
<sequence length="1003" mass="112434">MKHRSNYYRLLNLAPSVQNWSAIETRINELIRTYNRVRTDAPKSIQREAEAFKILLDQPDDGIRVVMKDEKLRAAESRARLKELKAEEKQLDTFLRMIKSKGAYSKKDLKHIAGELSGFDEVEIESRIRKLGLTEEKPGTAKPKRKSPPMIPEAEGKSIEADQKGLQLSSLYDFLGPGLNPRSSLTAINAAYESQKNGVAKLVRGTPEHKVRSALLGHVQKHLLSESTREKYHNYLANRELRAVDTFIKVRGGASKIITQEALDEILREAKIPNVTVQQIRDYIEVWIERTSGWYLVVTSDVPAQRLLTCGQCGTLAAEEGQSHCRDCGKPLEIVCPMSGCKQLVPTQDSCCPKCGCSTGDLPHIERLIASARTFFRDRRYRKAGHLVDDILQLWPGYEVAKELLVQIESKISNHKLKNREVLELIRVSKMQAAQQLVNELAEDGYEVNTASRRQIDQGITAARKACDQARRLIVAKRVDDALEKYIEALAHCADYSAASDAMKKYPPSSPHDLRVNVTETHVRLTWRSKSSRLKTQYIVCRKQGGVPTDVDDGIRLATVKTEQYDDTNAEDGIVWYYAIFSAWGETTSMKAATSDAVLRTGKVFNLKATAIDGNAHLSWENPVGSTMAEVRILPEVQKVRHIRGTEAVFKDLQNGQEYEVAVSALYSDPLRPGKLICSPSEIVRVLSTSRPDPVKDLTAELRGRNVHLKWTPAKMGEVQIRAADRPPQDGWEGTIVDQSQVQSIGRLIPRCSKNSAEVELPPSGQMFLVPVTINGSNAAIGTWCQVAQLPEVIDFRTRPLSDGILELTWVWPRGIKTVGIFLQPVGSHKTVRQRKTTPVVEVSAEEFRANGNVWQVVCSQAHAYEITIAVKAPRCDFYSRGVSCTETMGNEARVRYQVYSRRFKLFKKSLHGIELQSEDGNCTSLDDVVVVGLPDRLPTRIDEGQVVCMAKRIQFSGGRAELPIELEELTTSLYLKVFLKNPQNHPCLKLLPASKERLLYKG</sequence>
<gene>
    <name evidence="3" type="ORF">GmarT_41200</name>
</gene>
<dbReference type="SUPFAM" id="SSF49265">
    <property type="entry name" value="Fibronectin type III"/>
    <property type="match status" value="1"/>
</dbReference>
<dbReference type="Proteomes" id="UP000322887">
    <property type="component" value="Chromosome"/>
</dbReference>
<dbReference type="GeneID" id="98648601"/>
<dbReference type="SMART" id="SM00060">
    <property type="entry name" value="FN3"/>
    <property type="match status" value="3"/>
</dbReference>
<dbReference type="InterPro" id="IPR013783">
    <property type="entry name" value="Ig-like_fold"/>
</dbReference>
<feature type="domain" description="Fibronectin type-III" evidence="2">
    <location>
        <begin position="508"/>
        <end position="587"/>
    </location>
</feature>
<evidence type="ECO:0000313" key="3">
    <source>
        <dbReference type="EMBL" id="QEG18234.1"/>
    </source>
</evidence>
<dbReference type="RefSeq" id="WP_149303150.1">
    <property type="nucleotide sequence ID" value="NZ_CP042910.1"/>
</dbReference>